<dbReference type="EMBL" id="CAJVPP010001868">
    <property type="protein sequence ID" value="CAG8576760.1"/>
    <property type="molecule type" value="Genomic_DNA"/>
</dbReference>
<name>A0A9N9BUV1_FUNMO</name>
<proteinExistence type="predicted"/>
<organism evidence="1 2">
    <name type="scientific">Funneliformis mosseae</name>
    <name type="common">Endomycorrhizal fungus</name>
    <name type="synonym">Glomus mosseae</name>
    <dbReference type="NCBI Taxonomy" id="27381"/>
    <lineage>
        <taxon>Eukaryota</taxon>
        <taxon>Fungi</taxon>
        <taxon>Fungi incertae sedis</taxon>
        <taxon>Mucoromycota</taxon>
        <taxon>Glomeromycotina</taxon>
        <taxon>Glomeromycetes</taxon>
        <taxon>Glomerales</taxon>
        <taxon>Glomeraceae</taxon>
        <taxon>Funneliformis</taxon>
    </lineage>
</organism>
<dbReference type="Proteomes" id="UP000789375">
    <property type="component" value="Unassembled WGS sequence"/>
</dbReference>
<gene>
    <name evidence="1" type="ORF">FMOSSE_LOCUS7741</name>
</gene>
<keyword evidence="2" id="KW-1185">Reference proteome</keyword>
<comment type="caution">
    <text evidence="1">The sequence shown here is derived from an EMBL/GenBank/DDBJ whole genome shotgun (WGS) entry which is preliminary data.</text>
</comment>
<reference evidence="1" key="1">
    <citation type="submission" date="2021-06" db="EMBL/GenBank/DDBJ databases">
        <authorList>
            <person name="Kallberg Y."/>
            <person name="Tangrot J."/>
            <person name="Rosling A."/>
        </authorList>
    </citation>
    <scope>NUCLEOTIDE SEQUENCE</scope>
    <source>
        <strain evidence="1">87-6 pot B 2015</strain>
    </source>
</reference>
<dbReference type="InterPro" id="IPR036188">
    <property type="entry name" value="FAD/NAD-bd_sf"/>
</dbReference>
<evidence type="ECO:0000313" key="2">
    <source>
        <dbReference type="Proteomes" id="UP000789375"/>
    </source>
</evidence>
<dbReference type="Gene3D" id="3.50.50.60">
    <property type="entry name" value="FAD/NAD(P)-binding domain"/>
    <property type="match status" value="1"/>
</dbReference>
<dbReference type="AlphaFoldDB" id="A0A9N9BUV1"/>
<protein>
    <submittedName>
        <fullName evidence="1">12462_t:CDS:1</fullName>
    </submittedName>
</protein>
<accession>A0A9N9BUV1</accession>
<sequence>MCSKQVNENSWRGLFQKSLGMHGDWSFNVFRLIPNEQDPNHKNKHDFNEPYYRVNISYTYHSKIDTKESDGNKVVLHQIMDLVSLTVPNDQAKYPSRVTLLGDTHPVLGLGTNNAIEDAYFLSQALLNKSSENYISYLLGTSPTMVSPTGLFRRRSIYRRLFHRQDLLTTIILPTATKKK</sequence>
<evidence type="ECO:0000313" key="1">
    <source>
        <dbReference type="EMBL" id="CAG8576760.1"/>
    </source>
</evidence>